<gene>
    <name evidence="2" type="ORF">H8S76_04290</name>
</gene>
<proteinExistence type="predicted"/>
<dbReference type="InterPro" id="IPR029018">
    <property type="entry name" value="Hex-like_dom2"/>
</dbReference>
<dbReference type="Gene3D" id="3.30.379.10">
    <property type="entry name" value="Chitobiase/beta-hexosaminidase domain 2-like"/>
    <property type="match status" value="1"/>
</dbReference>
<evidence type="ECO:0000313" key="3">
    <source>
        <dbReference type="Proteomes" id="UP000654573"/>
    </source>
</evidence>
<sequence length="949" mass="108419">MKSYIVTEKGMDLLTGLAAKELRRYLYVLGLELPLIVNKMPDSGNAIIAACKGSSLLESYGHVLDYTDLGEEGYILYGSGTGKDPVILTGNTEISVLYAAYHFLELLGIRFYLHGDTIPEEDCAVDIWNRKINIREIPIFKERGIHPFHDFPEGPDWWNKDDYYAILTQLPKMRANFFALHTYPENREEPKAMTAEPLVWIGKKEDCNKDGTVKYSYPVQHFKTNGNSWGYHPMKTKDYPCGVGNIFEKDCYGPDYMQGYEDEIYSHEIHEADVPAEKYNRMFNAYGKVLAETFSYAKKMAVKTCIGTEAPLTIPEAVRKRLGITEEPDKEMIQSLYEGIFERIKRTHSLDYYWMWTPEDWTWLGNTKEDTEKTIRDFSCALEAKEKVDAPFELAVCGWTLGPQEDRAAFDKYLPENMPFSCINRNVGFDPIEPKFQDLKKDRPSWAIPWLEDDPAMISPQLWVGRMRRDAFDAKRYGCDGLLGIHWRTSSIAPNIKALMEAAWEQPWNESVSEKICLEGYVGADSYTEEYPECKGVLNTARKGCSGYVLKLPPGNYTVCMVFQKCDAKLDIKIKNLILRDRMISEENNEICVPDIEVEQDTVLSIDFMVKEGCPAISAVTIEGATKNNQLAGNDFSRKINCGGTSWQDYEADLELYKKNGRCAPTGDFYRNFSVAEFGKGAGEKAADIFAEQDGNMPRPSRWEDGPGNIYCNEIPWDDMKKQYDFVDEFEKLGTLIHSAGEKSRYDYWNHTFQAMKRTAEIGCLWGSFEIHCKADSHESALADYKGLLRAVEELEYHLLMAVESNGDMGVITDIQQRAVTPILRQCKDKLTKWYSDLPELKENVVDKALRLVVPTARTSLQRGEDLRLKVIVIGGSEISPVLDIRYIGCSEYRRYKFAKCERWVYSLTVPAAELAEDFEYHISLEENGRRLVYPCSSKHQDQTVVIAD</sequence>
<organism evidence="2 3">
    <name type="scientific">Blautia celeris</name>
    <dbReference type="NCBI Taxonomy" id="2763026"/>
    <lineage>
        <taxon>Bacteria</taxon>
        <taxon>Bacillati</taxon>
        <taxon>Bacillota</taxon>
        <taxon>Clostridia</taxon>
        <taxon>Lachnospirales</taxon>
        <taxon>Lachnospiraceae</taxon>
        <taxon>Blautia</taxon>
    </lineage>
</organism>
<evidence type="ECO:0000256" key="1">
    <source>
        <dbReference type="ARBA" id="ARBA00022801"/>
    </source>
</evidence>
<dbReference type="Proteomes" id="UP000654573">
    <property type="component" value="Unassembled WGS sequence"/>
</dbReference>
<evidence type="ECO:0000313" key="2">
    <source>
        <dbReference type="EMBL" id="MBC5671458.1"/>
    </source>
</evidence>
<dbReference type="SUPFAM" id="SSF55545">
    <property type="entry name" value="beta-N-acetylhexosaminidase-like domain"/>
    <property type="match status" value="1"/>
</dbReference>
<accession>A0ABR7F8A3</accession>
<name>A0ABR7F8A3_9FIRM</name>
<protein>
    <submittedName>
        <fullName evidence="2">Uncharacterized protein</fullName>
    </submittedName>
</protein>
<dbReference type="RefSeq" id="WP_186971017.1">
    <property type="nucleotide sequence ID" value="NZ_JACOOU010000001.1"/>
</dbReference>
<keyword evidence="3" id="KW-1185">Reference proteome</keyword>
<keyword evidence="1" id="KW-0378">Hydrolase</keyword>
<comment type="caution">
    <text evidence="2">The sequence shown here is derived from an EMBL/GenBank/DDBJ whole genome shotgun (WGS) entry which is preliminary data.</text>
</comment>
<reference evidence="2 3" key="1">
    <citation type="submission" date="2020-08" db="EMBL/GenBank/DDBJ databases">
        <title>Genome public.</title>
        <authorList>
            <person name="Liu C."/>
            <person name="Sun Q."/>
        </authorList>
    </citation>
    <scope>NUCLEOTIDE SEQUENCE [LARGE SCALE GENOMIC DNA]</scope>
    <source>
        <strain evidence="2 3">NSJ-34</strain>
    </source>
</reference>
<dbReference type="EMBL" id="JACOOU010000001">
    <property type="protein sequence ID" value="MBC5671458.1"/>
    <property type="molecule type" value="Genomic_DNA"/>
</dbReference>